<comment type="catalytic activity">
    <reaction evidence="6">
        <text>a sn-glycero-3-phosphodiester + H2O = an alcohol + sn-glycerol 3-phosphate + H(+)</text>
        <dbReference type="Rhea" id="RHEA:12969"/>
        <dbReference type="ChEBI" id="CHEBI:15377"/>
        <dbReference type="ChEBI" id="CHEBI:15378"/>
        <dbReference type="ChEBI" id="CHEBI:30879"/>
        <dbReference type="ChEBI" id="CHEBI:57597"/>
        <dbReference type="ChEBI" id="CHEBI:83408"/>
        <dbReference type="EC" id="3.1.4.46"/>
    </reaction>
</comment>
<protein>
    <recommendedName>
        <fullName evidence="2">glycerophosphodiester phosphodiesterase</fullName>
        <ecNumber evidence="2">3.1.4.46</ecNumber>
    </recommendedName>
</protein>
<evidence type="ECO:0000256" key="6">
    <source>
        <dbReference type="ARBA" id="ARBA00047512"/>
    </source>
</evidence>
<dbReference type="InterPro" id="IPR017946">
    <property type="entry name" value="PLC-like_Pdiesterase_TIM-brl"/>
</dbReference>
<dbReference type="PROSITE" id="PS51704">
    <property type="entry name" value="GP_PDE"/>
    <property type="match status" value="1"/>
</dbReference>
<reference evidence="9 10" key="1">
    <citation type="submission" date="2019-02" db="EMBL/GenBank/DDBJ databases">
        <authorList>
            <person name="Li Y."/>
        </authorList>
    </citation>
    <scope>NUCLEOTIDE SEQUENCE [LARGE SCALE GENOMIC DNA]</scope>
    <source>
        <strain evidence="9 10">3-7</strain>
    </source>
</reference>
<dbReference type="PANTHER" id="PTHR43620">
    <property type="entry name" value="GLYCEROPHOSPHORYL DIESTER PHOSPHODIESTERASE"/>
    <property type="match status" value="1"/>
</dbReference>
<dbReference type="PANTHER" id="PTHR43620:SF7">
    <property type="entry name" value="GLYCEROPHOSPHODIESTER PHOSPHODIESTERASE GDPD5-RELATED"/>
    <property type="match status" value="1"/>
</dbReference>
<keyword evidence="4" id="KW-0319">Glycerol metabolism</keyword>
<name>A0A4Q6Y6W8_9SPHN</name>
<evidence type="ECO:0000256" key="1">
    <source>
        <dbReference type="ARBA" id="ARBA00007277"/>
    </source>
</evidence>
<evidence type="ECO:0000256" key="2">
    <source>
        <dbReference type="ARBA" id="ARBA00012247"/>
    </source>
</evidence>
<evidence type="ECO:0000256" key="4">
    <source>
        <dbReference type="ARBA" id="ARBA00022798"/>
    </source>
</evidence>
<keyword evidence="3 7" id="KW-0732">Signal</keyword>
<evidence type="ECO:0000256" key="7">
    <source>
        <dbReference type="SAM" id="SignalP"/>
    </source>
</evidence>
<evidence type="ECO:0000259" key="8">
    <source>
        <dbReference type="PROSITE" id="PS51704"/>
    </source>
</evidence>
<organism evidence="9 10">
    <name type="scientific">Sphingomonas populi</name>
    <dbReference type="NCBI Taxonomy" id="2484750"/>
    <lineage>
        <taxon>Bacteria</taxon>
        <taxon>Pseudomonadati</taxon>
        <taxon>Pseudomonadota</taxon>
        <taxon>Alphaproteobacteria</taxon>
        <taxon>Sphingomonadales</taxon>
        <taxon>Sphingomonadaceae</taxon>
        <taxon>Sphingomonas</taxon>
    </lineage>
</organism>
<feature type="signal peptide" evidence="7">
    <location>
        <begin position="1"/>
        <end position="34"/>
    </location>
</feature>
<gene>
    <name evidence="9" type="ORF">EWE75_04935</name>
</gene>
<dbReference type="EC" id="3.1.4.46" evidence="2"/>
<dbReference type="GO" id="GO:0006071">
    <property type="term" value="P:glycerol metabolic process"/>
    <property type="evidence" value="ECO:0007669"/>
    <property type="project" value="UniProtKB-KW"/>
</dbReference>
<sequence>MVSAADTAKQRFSRAAITRLVAATLLLAPAAAIAQDASVPRLDPKAPIVLIGHRGASGYRPEHTLASYELAIEQGADFIEPDLVLTKDKVFVARHENDITGTSDVATHPEFATRKTTKVIDGETHTGWFTEDFTLAELKTLRAKERLPSLRPDNAKFDGQFTIPTLDEVIALAKRRTKELHRTIGIYPETKHPSYFASIGLPMDDQLVAQLKTAGWSKPTDPVFIQSFEVNNLKHIHTLTGIRLIQLMGSAGAPADNAAPSYAAMTTPDGLKAIARYAYGIGPGLDMIQNGDAPPSTLVRDAHAAGLRLHPWTFRAENVFLIPSFKTGTTPATHGRLSDEIQLYLRLGIDGFFTDFPDIGAAARNAAQK</sequence>
<dbReference type="CDD" id="cd08602">
    <property type="entry name" value="GDPD_ScGlpQ1_like"/>
    <property type="match status" value="1"/>
</dbReference>
<dbReference type="AlphaFoldDB" id="A0A4Q6Y6W8"/>
<keyword evidence="5" id="KW-0378">Hydrolase</keyword>
<proteinExistence type="inferred from homology"/>
<evidence type="ECO:0000313" key="10">
    <source>
        <dbReference type="Proteomes" id="UP000292085"/>
    </source>
</evidence>
<dbReference type="Gene3D" id="3.20.20.190">
    <property type="entry name" value="Phosphatidylinositol (PI) phosphodiesterase"/>
    <property type="match status" value="1"/>
</dbReference>
<comment type="similarity">
    <text evidence="1">Belongs to the glycerophosphoryl diester phosphodiesterase family.</text>
</comment>
<dbReference type="SUPFAM" id="SSF51695">
    <property type="entry name" value="PLC-like phosphodiesterases"/>
    <property type="match status" value="1"/>
</dbReference>
<dbReference type="EMBL" id="SGIS01000005">
    <property type="protein sequence ID" value="RZF65714.1"/>
    <property type="molecule type" value="Genomic_DNA"/>
</dbReference>
<dbReference type="GO" id="GO:0042597">
    <property type="term" value="C:periplasmic space"/>
    <property type="evidence" value="ECO:0007669"/>
    <property type="project" value="TreeGrafter"/>
</dbReference>
<accession>A0A4Q6Y6W8</accession>
<dbReference type="OrthoDB" id="9795622at2"/>
<dbReference type="InterPro" id="IPR030395">
    <property type="entry name" value="GP_PDE_dom"/>
</dbReference>
<feature type="chain" id="PRO_5020557568" description="glycerophosphodiester phosphodiesterase" evidence="7">
    <location>
        <begin position="35"/>
        <end position="369"/>
    </location>
</feature>
<dbReference type="Proteomes" id="UP000292085">
    <property type="component" value="Unassembled WGS sequence"/>
</dbReference>
<dbReference type="GO" id="GO:0006629">
    <property type="term" value="P:lipid metabolic process"/>
    <property type="evidence" value="ECO:0007669"/>
    <property type="project" value="InterPro"/>
</dbReference>
<dbReference type="GO" id="GO:0008889">
    <property type="term" value="F:glycerophosphodiester phosphodiesterase activity"/>
    <property type="evidence" value="ECO:0007669"/>
    <property type="project" value="UniProtKB-EC"/>
</dbReference>
<evidence type="ECO:0000256" key="5">
    <source>
        <dbReference type="ARBA" id="ARBA00022801"/>
    </source>
</evidence>
<comment type="caution">
    <text evidence="9">The sequence shown here is derived from an EMBL/GenBank/DDBJ whole genome shotgun (WGS) entry which is preliminary data.</text>
</comment>
<dbReference type="Pfam" id="PF03009">
    <property type="entry name" value="GDPD"/>
    <property type="match status" value="1"/>
</dbReference>
<evidence type="ECO:0000313" key="9">
    <source>
        <dbReference type="EMBL" id="RZF65714.1"/>
    </source>
</evidence>
<feature type="domain" description="GP-PDE" evidence="8">
    <location>
        <begin position="48"/>
        <end position="364"/>
    </location>
</feature>
<evidence type="ECO:0000256" key="3">
    <source>
        <dbReference type="ARBA" id="ARBA00022729"/>
    </source>
</evidence>
<keyword evidence="10" id="KW-1185">Reference proteome</keyword>